<keyword evidence="2 5" id="KW-0732">Signal</keyword>
<dbReference type="PROSITE" id="PS01009">
    <property type="entry name" value="CRISP_1"/>
    <property type="match status" value="1"/>
</dbReference>
<feature type="chain" id="PRO_5029614202" description="SCP domain-containing protein" evidence="5">
    <location>
        <begin position="25"/>
        <end position="181"/>
    </location>
</feature>
<evidence type="ECO:0000256" key="5">
    <source>
        <dbReference type="SAM" id="SignalP"/>
    </source>
</evidence>
<dbReference type="SMART" id="SM00198">
    <property type="entry name" value="SCP"/>
    <property type="match status" value="1"/>
</dbReference>
<dbReference type="InterPro" id="IPR018244">
    <property type="entry name" value="Allrgn_V5/Tpx1_CS"/>
</dbReference>
<keyword evidence="3" id="KW-1015">Disulfide bond</keyword>
<gene>
    <name evidence="7" type="ORF">SI7747_03004135</name>
</gene>
<dbReference type="Pfam" id="PF00188">
    <property type="entry name" value="CAP"/>
    <property type="match status" value="1"/>
</dbReference>
<evidence type="ECO:0000259" key="6">
    <source>
        <dbReference type="SMART" id="SM00198"/>
    </source>
</evidence>
<dbReference type="SUPFAM" id="SSF55797">
    <property type="entry name" value="PR-1-like"/>
    <property type="match status" value="1"/>
</dbReference>
<comment type="similarity">
    <text evidence="1">Belongs to the CRISP family.</text>
</comment>
<dbReference type="PRINTS" id="PR00837">
    <property type="entry name" value="V5TPXLIKE"/>
</dbReference>
<feature type="signal peptide" evidence="5">
    <location>
        <begin position="1"/>
        <end position="24"/>
    </location>
</feature>
<organism evidence="7">
    <name type="scientific">Spirodela intermedia</name>
    <name type="common">Intermediate duckweed</name>
    <dbReference type="NCBI Taxonomy" id="51605"/>
    <lineage>
        <taxon>Eukaryota</taxon>
        <taxon>Viridiplantae</taxon>
        <taxon>Streptophyta</taxon>
        <taxon>Embryophyta</taxon>
        <taxon>Tracheophyta</taxon>
        <taxon>Spermatophyta</taxon>
        <taxon>Magnoliopsida</taxon>
        <taxon>Liliopsida</taxon>
        <taxon>Araceae</taxon>
        <taxon>Lemnoideae</taxon>
        <taxon>Spirodela</taxon>
    </lineage>
</organism>
<reference evidence="7 8" key="1">
    <citation type="submission" date="2019-12" db="EMBL/GenBank/DDBJ databases">
        <authorList>
            <person name="Scholz U."/>
            <person name="Mascher M."/>
            <person name="Fiebig A."/>
        </authorList>
    </citation>
    <scope>NUCLEOTIDE SEQUENCE</scope>
</reference>
<dbReference type="Gene3D" id="3.40.33.10">
    <property type="entry name" value="CAP"/>
    <property type="match status" value="1"/>
</dbReference>
<keyword evidence="4" id="KW-0812">Transmembrane</keyword>
<dbReference type="InterPro" id="IPR014044">
    <property type="entry name" value="CAP_dom"/>
</dbReference>
<sequence length="181" mass="20106">MGAYHLLVVRSCVLALAMVSVSVAQNSPQDYLDLHNEARAQVGVGPMVWDDTVAAYAQSYAYQRRSDCNLVHSRGPYGENLFWGFGADFTGRDASELWISERQYYDYNTNSCLAGQQCGHYTQVVWRNSVRLGCARVQCDNGAIFITATMTVLETTSATALLVALAFYIHVIFHFVVGQTK</sequence>
<evidence type="ECO:0000256" key="4">
    <source>
        <dbReference type="SAM" id="Phobius"/>
    </source>
</evidence>
<evidence type="ECO:0000256" key="3">
    <source>
        <dbReference type="ARBA" id="ARBA00023157"/>
    </source>
</evidence>
<dbReference type="InterPro" id="IPR035940">
    <property type="entry name" value="CAP_sf"/>
</dbReference>
<dbReference type="InterPro" id="IPR001283">
    <property type="entry name" value="CRISP-related"/>
</dbReference>
<evidence type="ECO:0000256" key="1">
    <source>
        <dbReference type="ARBA" id="ARBA00009923"/>
    </source>
</evidence>
<keyword evidence="8" id="KW-1185">Reference proteome</keyword>
<dbReference type="EMBL" id="CACRZD030000003">
    <property type="protein sequence ID" value="CAA6657667.1"/>
    <property type="molecule type" value="Genomic_DNA"/>
</dbReference>
<dbReference type="PANTHER" id="PTHR10334">
    <property type="entry name" value="CYSTEINE-RICH SECRETORY PROTEIN-RELATED"/>
    <property type="match status" value="1"/>
</dbReference>
<dbReference type="Proteomes" id="UP001189122">
    <property type="component" value="Unassembled WGS sequence"/>
</dbReference>
<feature type="domain" description="SCP" evidence="6">
    <location>
        <begin position="26"/>
        <end position="147"/>
    </location>
</feature>
<evidence type="ECO:0000313" key="8">
    <source>
        <dbReference type="Proteomes" id="UP001189122"/>
    </source>
</evidence>
<feature type="transmembrane region" description="Helical" evidence="4">
    <location>
        <begin position="158"/>
        <end position="177"/>
    </location>
</feature>
<name>A0A7I8IKZ3_SPIIN</name>
<protein>
    <recommendedName>
        <fullName evidence="6">SCP domain-containing protein</fullName>
    </recommendedName>
</protein>
<keyword evidence="4" id="KW-1133">Transmembrane helix</keyword>
<dbReference type="GO" id="GO:0005576">
    <property type="term" value="C:extracellular region"/>
    <property type="evidence" value="ECO:0007669"/>
    <property type="project" value="InterPro"/>
</dbReference>
<dbReference type="FunFam" id="3.40.33.10:FF:000006">
    <property type="entry name" value="Putative pathogenesis-related protein 1"/>
    <property type="match status" value="1"/>
</dbReference>
<evidence type="ECO:0000313" key="7">
    <source>
        <dbReference type="EMBL" id="CAA2617974.1"/>
    </source>
</evidence>
<dbReference type="EMBL" id="LR743590">
    <property type="protein sequence ID" value="CAA2617974.1"/>
    <property type="molecule type" value="Genomic_DNA"/>
</dbReference>
<accession>A0A7I8IKZ3</accession>
<proteinExistence type="inferred from homology"/>
<dbReference type="GO" id="GO:0098542">
    <property type="term" value="P:defense response to other organism"/>
    <property type="evidence" value="ECO:0007669"/>
    <property type="project" value="UniProtKB-ARBA"/>
</dbReference>
<evidence type="ECO:0000256" key="2">
    <source>
        <dbReference type="ARBA" id="ARBA00022729"/>
    </source>
</evidence>
<dbReference type="CDD" id="cd05381">
    <property type="entry name" value="CAP_PR-1"/>
    <property type="match status" value="1"/>
</dbReference>
<keyword evidence="4" id="KW-0472">Membrane</keyword>
<dbReference type="AlphaFoldDB" id="A0A7I8IKZ3"/>